<evidence type="ECO:0000256" key="9">
    <source>
        <dbReference type="PIRSR" id="PIRSR623088-3"/>
    </source>
</evidence>
<comment type="cofactor">
    <cofactor evidence="10">
        <name>a divalent metal cation</name>
        <dbReference type="ChEBI" id="CHEBI:60240"/>
    </cofactor>
    <text evidence="10">Binds 2 divalent metal cations per subunit. Site 1 may preferentially bind zinc ions, while site 2 has a preference for magnesium and/or manganese ions.</text>
</comment>
<dbReference type="GeneID" id="16078606"/>
<evidence type="ECO:0000256" key="11">
    <source>
        <dbReference type="SAM" id="MobiDB-lite"/>
    </source>
</evidence>
<dbReference type="PDBsum" id="5VYD"/>
<dbReference type="PRINTS" id="PR00387">
    <property type="entry name" value="PDIESTERASE1"/>
</dbReference>
<feature type="domain" description="PDEase" evidence="13">
    <location>
        <begin position="346"/>
        <end position="700"/>
    </location>
</feature>
<comment type="similarity">
    <text evidence="2">Belongs to the archaeal/bacterial/fungal opsin family.</text>
</comment>
<feature type="active site" description="Proton donor" evidence="8">
    <location>
        <position position="452"/>
    </location>
</feature>
<dbReference type="GO" id="GO:0007165">
    <property type="term" value="P:signal transduction"/>
    <property type="evidence" value="ECO:0007669"/>
    <property type="project" value="InterPro"/>
</dbReference>
<evidence type="ECO:0000256" key="5">
    <source>
        <dbReference type="ARBA" id="ARBA00022801"/>
    </source>
</evidence>
<evidence type="ECO:0000256" key="2">
    <source>
        <dbReference type="ARBA" id="ARBA00008130"/>
    </source>
</evidence>
<dbReference type="SMART" id="SM00471">
    <property type="entry name" value="HDc"/>
    <property type="match status" value="1"/>
</dbReference>
<dbReference type="Pfam" id="PF01036">
    <property type="entry name" value="Bac_rhodopsin"/>
    <property type="match status" value="1"/>
</dbReference>
<sequence length="704" mass="79130">MGRKNAANSSMLQEASMNNYSMTSAASGASSSGRGKRRAKTRNIAIASTKEVQWQGIFMIIVWLCVMGSLIFFANPEASRRVFAKFSHLQSFYGATSVAFAFATGLDILAYVNAVSDEKRVLSGILAYVDGVACISYLSMATLNLYFLVDSTQGNPVWLMRYAEWIITCPTLLYWCGLASRADRSSVSDIATADALLLAGGALSSILPSWPAFFVFAGSFATYIYVMLHMWGMFGKAMQPDFQPPPPLPRHALHLLRCEIVMSWSIFPLVEFLRRQGYIDFQVGEAMNCVADYAAKVGLAMIMVNCNLEQINALRVQQMHSALTGMLKVMRKTNLSSSRMAQLDGVDDDVKSWIMNEFSGSTDGKGGDDAKAQQRARGRKGHSAAMDAEKLAASSLFTWDFDALDKSDEDLTAVCVRVFQELHVIEQFNIDEKKLRKWLQKVRTQYNKNPFHNWRHAVMVLHTTYLLLTSVATEFITEVELLAMLIAALSHDLDHNGLTNAFHINSRSELALVYNDQSVLENHHSHLAFEILLEKGCNVVENLDEDEFKRLRAVIINCILNTDMATHHTKLSKMEEVNRLGGFINLAENNDQRLFVLAVLLHTADLHNPIKPFESNKRWSARLQKEFNNQVELEAKMNLPSLPFMRGNDEESLAKGEIGFINFVVKPWHQQLSQAFPKLDFLLDTIDANLAEWKAIAESYRQMH</sequence>
<dbReference type="InterPro" id="IPR023174">
    <property type="entry name" value="PDEase_CS"/>
</dbReference>
<keyword evidence="7 12" id="KW-0472">Membrane</keyword>
<dbReference type="SMR" id="F2TZN0"/>
<dbReference type="EMBL" id="GL832957">
    <property type="protein sequence ID" value="EGD79054.1"/>
    <property type="molecule type" value="Genomic_DNA"/>
</dbReference>
<feature type="binding site" evidence="18">
    <location>
        <position position="492"/>
    </location>
    <ligand>
        <name>Mg(2+)</name>
        <dbReference type="ChEBI" id="CHEBI:18420"/>
        <label>1</label>
    </ligand>
</feature>
<evidence type="ECO:0007829" key="17">
    <source>
        <dbReference type="PDB" id="7CJ3"/>
    </source>
</evidence>
<dbReference type="InterPro" id="IPR002073">
    <property type="entry name" value="PDEase_catalytic_dom"/>
</dbReference>
<name>F2TZN0_SALR5</name>
<dbReference type="OrthoDB" id="68317at2759"/>
<reference evidence="14" key="1">
    <citation type="submission" date="2009-08" db="EMBL/GenBank/DDBJ databases">
        <title>Annotation of Salpingoeca rosetta.</title>
        <authorList>
            <consortium name="The Broad Institute Genome Sequencing Platform"/>
            <person name="Russ C."/>
            <person name="Cuomo C."/>
            <person name="Burger G."/>
            <person name="Gray M.W."/>
            <person name="Holland P.W.H."/>
            <person name="King N."/>
            <person name="Lang F.B.F."/>
            <person name="Roger A.J."/>
            <person name="Ruiz-Trillo I."/>
            <person name="Young S.K."/>
            <person name="Zeng Q."/>
            <person name="Gargeya S."/>
            <person name="Alvarado L."/>
            <person name="Berlin A."/>
            <person name="Chapman S.B."/>
            <person name="Chen Z."/>
            <person name="Freedman E."/>
            <person name="Gellesch M."/>
            <person name="Goldberg J."/>
            <person name="Griggs A."/>
            <person name="Gujja S."/>
            <person name="Heilman E."/>
            <person name="Heiman D."/>
            <person name="Howarth C."/>
            <person name="Mehta T."/>
            <person name="Neiman D."/>
            <person name="Pearson M."/>
            <person name="Roberts A."/>
            <person name="Saif S."/>
            <person name="Shea T."/>
            <person name="Shenoy N."/>
            <person name="Sisk P."/>
            <person name="Stolte C."/>
            <person name="Sykes S."/>
            <person name="White J."/>
            <person name="Yandava C."/>
            <person name="Haas B."/>
            <person name="Nusbaum C."/>
            <person name="Birren B."/>
        </authorList>
    </citation>
    <scope>NUCLEOTIDE SEQUENCE [LARGE SCALE GENOMIC DNA]</scope>
    <source>
        <strain evidence="14">ATCC 50818</strain>
    </source>
</reference>
<dbReference type="PROSITE" id="PS00126">
    <property type="entry name" value="PDEASE_I_1"/>
    <property type="match status" value="1"/>
</dbReference>
<comment type="subcellular location">
    <subcellularLocation>
        <location evidence="1">Membrane</location>
        <topology evidence="1">Multi-pass membrane protein</topology>
    </subcellularLocation>
</comment>
<feature type="binding site" evidence="9">
    <location>
        <position position="492"/>
    </location>
    <ligand>
        <name>Zn(2+)</name>
        <dbReference type="ChEBI" id="CHEBI:29105"/>
        <label>1</label>
    </ligand>
</feature>
<evidence type="ECO:0007829" key="16">
    <source>
        <dbReference type="PDB" id="5VYD"/>
    </source>
</evidence>
<proteinExistence type="evidence at protein level"/>
<feature type="transmembrane region" description="Helical" evidence="12">
    <location>
        <begin position="125"/>
        <end position="147"/>
    </location>
</feature>
<dbReference type="PANTHER" id="PTHR11347">
    <property type="entry name" value="CYCLIC NUCLEOTIDE PHOSPHODIESTERASE"/>
    <property type="match status" value="1"/>
</dbReference>
<feature type="region of interest" description="Disordered" evidence="11">
    <location>
        <begin position="358"/>
        <end position="384"/>
    </location>
</feature>
<dbReference type="GO" id="GO:0016020">
    <property type="term" value="C:membrane"/>
    <property type="evidence" value="ECO:0007669"/>
    <property type="project" value="UniProtKB-SubCell"/>
</dbReference>
<evidence type="ECO:0000256" key="6">
    <source>
        <dbReference type="ARBA" id="ARBA00022989"/>
    </source>
</evidence>
<dbReference type="InterPro" id="IPR023088">
    <property type="entry name" value="PDEase"/>
</dbReference>
<evidence type="ECO:0000256" key="4">
    <source>
        <dbReference type="ARBA" id="ARBA00022723"/>
    </source>
</evidence>
<evidence type="ECO:0000256" key="7">
    <source>
        <dbReference type="ARBA" id="ARBA00023136"/>
    </source>
</evidence>
<protein>
    <recommendedName>
        <fullName evidence="10">Phosphodiesterase</fullName>
        <ecNumber evidence="10">3.1.4.-</ecNumber>
    </recommendedName>
</protein>
<dbReference type="PDB" id="5VYD">
    <property type="method" value="X-ray"/>
    <property type="resolution" value="2.30 A"/>
    <property type="chains" value="A/B=387-704"/>
</dbReference>
<feature type="transmembrane region" description="Helical" evidence="12">
    <location>
        <begin position="213"/>
        <end position="234"/>
    </location>
</feature>
<evidence type="ECO:0000313" key="15">
    <source>
        <dbReference type="Proteomes" id="UP000007799"/>
    </source>
</evidence>
<reference evidence="17 18" key="3">
    <citation type="journal article" date="2020" name="Nat. Commun.">
        <title>Structural insights into the mechanism of rhodopsin phosphodiesterase.</title>
        <authorList>
            <person name="Ikuta T."/>
            <person name="Shihoya W."/>
            <person name="Sugiura M."/>
            <person name="Yoshida K."/>
            <person name="Watari M."/>
            <person name="Tokano T."/>
            <person name="Yamashita K."/>
            <person name="Katayama K."/>
            <person name="Tsunoda S.P."/>
            <person name="Uchihashi T."/>
            <person name="Kandori H."/>
            <person name="Nureki O."/>
        </authorList>
    </citation>
    <scope>X-RAY CRYSTALLOGRAPHY (2.10 ANGSTROMS) OF 346-703 IN COMPLEX WITH MG(2+) AND ZN(2+)</scope>
</reference>
<dbReference type="Gene3D" id="1.10.1300.10">
    <property type="entry name" value="3'5'-cyclic nucleotide phosphodiesterase, catalytic domain"/>
    <property type="match status" value="1"/>
</dbReference>
<dbReference type="InterPro" id="IPR001425">
    <property type="entry name" value="Arc/bac/fun_rhodopsins"/>
</dbReference>
<feature type="binding site" evidence="16 18">
    <location>
        <position position="492"/>
    </location>
    <ligand>
        <name>Zn(2+)</name>
        <dbReference type="ChEBI" id="CHEBI:29105"/>
    </ligand>
</feature>
<evidence type="ECO:0000256" key="3">
    <source>
        <dbReference type="ARBA" id="ARBA00022692"/>
    </source>
</evidence>
<feature type="binding site" evidence="9">
    <location>
        <position position="605"/>
    </location>
    <ligand>
        <name>Zn(2+)</name>
        <dbReference type="ChEBI" id="CHEBI:29105"/>
        <label>1</label>
    </ligand>
</feature>
<dbReference type="SUPFAM" id="SSF109604">
    <property type="entry name" value="HD-domain/PDEase-like"/>
    <property type="match status" value="1"/>
</dbReference>
<feature type="transmembrane region" description="Helical" evidence="12">
    <location>
        <begin position="92"/>
        <end position="113"/>
    </location>
</feature>
<dbReference type="GO" id="GO:0004114">
    <property type="term" value="F:3',5'-cyclic-nucleotide phosphodiesterase activity"/>
    <property type="evidence" value="ECO:0007669"/>
    <property type="project" value="InterPro"/>
</dbReference>
<accession>F2TZN0</accession>
<evidence type="ECO:0000256" key="8">
    <source>
        <dbReference type="PIRSR" id="PIRSR623088-1"/>
    </source>
</evidence>
<feature type="transmembrane region" description="Helical" evidence="12">
    <location>
        <begin position="159"/>
        <end position="178"/>
    </location>
</feature>
<organism evidence="15">
    <name type="scientific">Salpingoeca rosetta (strain ATCC 50818 / BSB-021)</name>
    <dbReference type="NCBI Taxonomy" id="946362"/>
    <lineage>
        <taxon>Eukaryota</taxon>
        <taxon>Choanoflagellata</taxon>
        <taxon>Craspedida</taxon>
        <taxon>Salpingoecidae</taxon>
        <taxon>Salpingoeca</taxon>
    </lineage>
</organism>
<feature type="binding site" evidence="16">
    <location>
        <position position="492"/>
    </location>
    <ligand>
        <name>Mg(2+)</name>
        <dbReference type="ChEBI" id="CHEBI:18420"/>
        <label>2</label>
    </ligand>
</feature>
<comment type="similarity">
    <text evidence="10">Belongs to the cyclic nucleotide phosphodiesterase family.</text>
</comment>
<keyword evidence="16 18" id="KW-0862">Zinc</keyword>
<reference evidence="16" key="2">
    <citation type="journal article" date="2017" name="Biochemistry">
        <title>Purification and Characterization of RhoPDE, a Retinylidene/Phosphodiesterase Fusion Protein and Potential Optogenetic Tool from the Choanoflagellate Salpingoeca rosetta.</title>
        <authorList>
            <person name="Lamarche L.B."/>
            <person name="Kumar R.P."/>
            <person name="Trieu M.M."/>
            <person name="Devine E.L."/>
            <person name="Cohen-Abeles L.E."/>
            <person name="Theobald D.L."/>
            <person name="Oprian D.D."/>
        </authorList>
    </citation>
    <scope>X-RAY CRYSTALLOGRAPHY (2.30 ANGSTROMS) OF 387-704 IN COMPLEX WITH MG(2+) AND ZN(2+)</scope>
</reference>
<dbReference type="InterPro" id="IPR036971">
    <property type="entry name" value="PDEase_catalytic_dom_sf"/>
</dbReference>
<feature type="binding site" evidence="16 18">
    <location>
        <position position="456"/>
    </location>
    <ligand>
        <name>Zn(2+)</name>
        <dbReference type="ChEBI" id="CHEBI:29105"/>
    </ligand>
</feature>
<dbReference type="PDB" id="7D7Q">
    <property type="method" value="X-ray"/>
    <property type="resolution" value="3.50 A"/>
    <property type="chains" value="A/B=33-378"/>
</dbReference>
<feature type="binding site" evidence="9">
    <location>
        <position position="492"/>
    </location>
    <ligand>
        <name>Zn(2+)</name>
        <dbReference type="ChEBI" id="CHEBI:29105"/>
        <label>2</label>
    </ligand>
</feature>
<dbReference type="SUPFAM" id="SSF81321">
    <property type="entry name" value="Family A G protein-coupled receptor-like"/>
    <property type="match status" value="1"/>
</dbReference>
<dbReference type="SMART" id="SM01021">
    <property type="entry name" value="Bac_rhodopsin"/>
    <property type="match status" value="1"/>
</dbReference>
<feature type="binding site" evidence="16 18">
    <location>
        <position position="491"/>
    </location>
    <ligand>
        <name>Zn(2+)</name>
        <dbReference type="ChEBI" id="CHEBI:29105"/>
    </ligand>
</feature>
<gene>
    <name evidence="14" type="ORF">PTSG_02023</name>
</gene>
<dbReference type="KEGG" id="sre:PTSG_02023"/>
<keyword evidence="3 12" id="KW-0812">Transmembrane</keyword>
<dbReference type="RefSeq" id="XP_004998010.1">
    <property type="nucleotide sequence ID" value="XM_004997953.1"/>
</dbReference>
<dbReference type="eggNOG" id="KOG3689">
    <property type="taxonomic scope" value="Eukaryota"/>
</dbReference>
<evidence type="ECO:0000313" key="14">
    <source>
        <dbReference type="EMBL" id="EGD79054.1"/>
    </source>
</evidence>
<feature type="transmembrane region" description="Helical" evidence="12">
    <location>
        <begin position="52"/>
        <end position="72"/>
    </location>
</feature>
<evidence type="ECO:0007829" key="18">
    <source>
        <dbReference type="PDB" id="7D7P"/>
    </source>
</evidence>
<feature type="binding site" evidence="9">
    <location>
        <position position="456"/>
    </location>
    <ligand>
        <name>Zn(2+)</name>
        <dbReference type="ChEBI" id="CHEBI:29105"/>
        <label>1</label>
    </ligand>
</feature>
<dbReference type="CDD" id="cd00077">
    <property type="entry name" value="HDc"/>
    <property type="match status" value="1"/>
</dbReference>
<dbReference type="Pfam" id="PF00233">
    <property type="entry name" value="PDEase_I"/>
    <property type="match status" value="1"/>
</dbReference>
<dbReference type="InParanoid" id="F2TZN0"/>
<keyword evidence="5 10" id="KW-0378">Hydrolase</keyword>
<dbReference type="PDB" id="7CJ3">
    <property type="method" value="X-ray"/>
    <property type="resolution" value="2.60 A"/>
    <property type="chains" value="A/B=33-316"/>
</dbReference>
<evidence type="ECO:0000256" key="12">
    <source>
        <dbReference type="SAM" id="Phobius"/>
    </source>
</evidence>
<dbReference type="AlphaFoldDB" id="F2TZN0"/>
<dbReference type="PDB" id="7D7P">
    <property type="method" value="X-ray"/>
    <property type="resolution" value="2.10 A"/>
    <property type="chains" value="A=347-703"/>
</dbReference>
<evidence type="ECO:0000259" key="13">
    <source>
        <dbReference type="PROSITE" id="PS51845"/>
    </source>
</evidence>
<keyword evidence="4 9" id="KW-0479">Metal-binding</keyword>
<evidence type="ECO:0000256" key="1">
    <source>
        <dbReference type="ARBA" id="ARBA00004141"/>
    </source>
</evidence>
<feature type="binding site" evidence="9">
    <location>
        <position position="491"/>
    </location>
    <ligand>
        <name>Zn(2+)</name>
        <dbReference type="ChEBI" id="CHEBI:29105"/>
        <label>1</label>
    </ligand>
</feature>
<keyword evidence="15" id="KW-1185">Reference proteome</keyword>
<dbReference type="Proteomes" id="UP000007799">
    <property type="component" value="Unassembled WGS sequence"/>
</dbReference>
<dbReference type="Gene3D" id="1.20.1070.10">
    <property type="entry name" value="Rhodopsin 7-helix transmembrane proteins"/>
    <property type="match status" value="1"/>
</dbReference>
<keyword evidence="6 12" id="KW-1133">Transmembrane helix</keyword>
<feature type="binding site" evidence="16 18">
    <location>
        <position position="605"/>
    </location>
    <ligand>
        <name>Zn(2+)</name>
        <dbReference type="ChEBI" id="CHEBI:29105"/>
    </ligand>
</feature>
<evidence type="ECO:0000256" key="10">
    <source>
        <dbReference type="RuleBase" id="RU363067"/>
    </source>
</evidence>
<dbReference type="PROSITE" id="PS51845">
    <property type="entry name" value="PDEASE_I_2"/>
    <property type="match status" value="1"/>
</dbReference>
<keyword evidence="16 17" id="KW-0002">3D-structure</keyword>
<dbReference type="STRING" id="946362.F2TZN0"/>
<dbReference type="GO" id="GO:0046872">
    <property type="term" value="F:metal ion binding"/>
    <property type="evidence" value="ECO:0007669"/>
    <property type="project" value="UniProtKB-KW"/>
</dbReference>
<dbReference type="InterPro" id="IPR003607">
    <property type="entry name" value="HD/PDEase_dom"/>
</dbReference>
<dbReference type="EC" id="3.1.4.-" evidence="10"/>
<feature type="binding site" evidence="16">
    <location>
        <position position="521"/>
    </location>
    <ligand>
        <name>Mg(2+)</name>
        <dbReference type="ChEBI" id="CHEBI:18420"/>
        <label>2</label>
    </ligand>
</feature>